<sequence length="190" mass="21470">MSQNHENCEIEACRGNKRECTSISSSAPKYSSTEIQSQRGKVECEITPQMLKGKQGKESLPIESRQSNLNAVEKIAGDLVFERSPQFDLVNCYSMVSVDDFIPTSAMKNFSYDKFCDGDTLKWFPLKEGGHAINILSSRTISDSHIFGSDFVRFLNKRGRDLEWFFMSKWPDLRTNHFHEGGNDAIPAAS</sequence>
<proteinExistence type="predicted"/>
<organism evidence="1 2">
    <name type="scientific">Gossypium arboreum</name>
    <name type="common">Tree cotton</name>
    <name type="synonym">Gossypium nanking</name>
    <dbReference type="NCBI Taxonomy" id="29729"/>
    <lineage>
        <taxon>Eukaryota</taxon>
        <taxon>Viridiplantae</taxon>
        <taxon>Streptophyta</taxon>
        <taxon>Embryophyta</taxon>
        <taxon>Tracheophyta</taxon>
        <taxon>Spermatophyta</taxon>
        <taxon>Magnoliopsida</taxon>
        <taxon>eudicotyledons</taxon>
        <taxon>Gunneridae</taxon>
        <taxon>Pentapetalae</taxon>
        <taxon>rosids</taxon>
        <taxon>malvids</taxon>
        <taxon>Malvales</taxon>
        <taxon>Malvaceae</taxon>
        <taxon>Malvoideae</taxon>
        <taxon>Gossypium</taxon>
    </lineage>
</organism>
<reference evidence="1 2" key="1">
    <citation type="submission" date="2023-03" db="EMBL/GenBank/DDBJ databases">
        <title>WGS of Gossypium arboreum.</title>
        <authorList>
            <person name="Yu D."/>
        </authorList>
    </citation>
    <scope>NUCLEOTIDE SEQUENCE [LARGE SCALE GENOMIC DNA]</scope>
    <source>
        <tissue evidence="1">Leaf</tissue>
    </source>
</reference>
<comment type="caution">
    <text evidence="1">The sequence shown here is derived from an EMBL/GenBank/DDBJ whole genome shotgun (WGS) entry which is preliminary data.</text>
</comment>
<protein>
    <submittedName>
        <fullName evidence="1">Uncharacterized protein</fullName>
    </submittedName>
</protein>
<dbReference type="Proteomes" id="UP001358586">
    <property type="component" value="Chromosome 9"/>
</dbReference>
<evidence type="ECO:0000313" key="1">
    <source>
        <dbReference type="EMBL" id="KAK5802819.1"/>
    </source>
</evidence>
<dbReference type="EMBL" id="JARKNE010000009">
    <property type="protein sequence ID" value="KAK5802819.1"/>
    <property type="molecule type" value="Genomic_DNA"/>
</dbReference>
<name>A0ABR0NNV0_GOSAR</name>
<keyword evidence="2" id="KW-1185">Reference proteome</keyword>
<accession>A0ABR0NNV0</accession>
<gene>
    <name evidence="1" type="ORF">PVK06_030443</name>
</gene>
<evidence type="ECO:0000313" key="2">
    <source>
        <dbReference type="Proteomes" id="UP001358586"/>
    </source>
</evidence>